<dbReference type="InterPro" id="IPR025736">
    <property type="entry name" value="PucR_C-HTH_dom"/>
</dbReference>
<dbReference type="Proteomes" id="UP001487305">
    <property type="component" value="Unassembled WGS sequence"/>
</dbReference>
<protein>
    <submittedName>
        <fullName evidence="3">Helix-turn-helix domain-containing protein</fullName>
    </submittedName>
</protein>
<evidence type="ECO:0000313" key="4">
    <source>
        <dbReference type="Proteomes" id="UP001487305"/>
    </source>
</evidence>
<gene>
    <name evidence="3" type="ORF">AAA083_02200</name>
</gene>
<keyword evidence="4" id="KW-1185">Reference proteome</keyword>
<proteinExistence type="predicted"/>
<dbReference type="Pfam" id="PF13556">
    <property type="entry name" value="HTH_30"/>
    <property type="match status" value="1"/>
</dbReference>
<dbReference type="InterPro" id="IPR042070">
    <property type="entry name" value="PucR_C-HTH_sf"/>
</dbReference>
<sequence length="522" mass="60308">MLEPADEPKARATKSPQPTRFTEFDETAESGSGTTLFVGGPSESLSFLEANADAYACILQNEAEPFSDNHRELMSRCYVLIASDPFPSALLKIQQAHNRIQLWQDRMKTELIHHESYQRLLDCSESMLSNFVSITDYSFQLLAFTKTIEPSDGVSQRLIRNGYHDLETIEIFRRNNLFKTWEKENGLKIHENPLTTDTESASYIFRLNGAYFIHIVMRFNKRPRTKGLVDTFKVFVNHVEILVRKDWIKRKKQGPAFAKTLTGLCTGKLDKQTVIEEELVLAGIPKEARFSVLAFSPSAFPEELLPSERHYYQTQLAMEFPRDKMASIGNKFILLHEHTQEDRQNDPVDDQREETLFLSCVAAFLNAHGGLCGLSDPVESAFEIRFAYLQALYALSHRSALPPSLEKKPFPPITVFRECLYDFLLVGRSNKELYSYLQAHSLIERIERDDSVNNTNNMDVLITYLYCERKVSIAARTLFMHRNSFLYRIESLQKKYRLDFDSFLFRQAFLAEYSIRKQNRTS</sequence>
<evidence type="ECO:0000256" key="1">
    <source>
        <dbReference type="SAM" id="MobiDB-lite"/>
    </source>
</evidence>
<feature type="domain" description="PucR C-terminal helix-turn-helix" evidence="2">
    <location>
        <begin position="459"/>
        <end position="504"/>
    </location>
</feature>
<evidence type="ECO:0000313" key="3">
    <source>
        <dbReference type="EMBL" id="MEQ3361782.1"/>
    </source>
</evidence>
<accession>A0ABV1JAV4</accession>
<dbReference type="RefSeq" id="WP_180963583.1">
    <property type="nucleotide sequence ID" value="NZ_JBBNOP010000001.1"/>
</dbReference>
<dbReference type="Gene3D" id="1.10.10.2840">
    <property type="entry name" value="PucR C-terminal helix-turn-helix domain"/>
    <property type="match status" value="1"/>
</dbReference>
<name>A0ABV1JAV4_9ACTN</name>
<reference evidence="3 4" key="1">
    <citation type="submission" date="2024-04" db="EMBL/GenBank/DDBJ databases">
        <title>Human intestinal bacterial collection.</title>
        <authorList>
            <person name="Pauvert C."/>
            <person name="Hitch T.C.A."/>
            <person name="Clavel T."/>
        </authorList>
    </citation>
    <scope>NUCLEOTIDE SEQUENCE [LARGE SCALE GENOMIC DNA]</scope>
    <source>
        <strain evidence="3 4">CLA-KB-H42</strain>
    </source>
</reference>
<evidence type="ECO:0000259" key="2">
    <source>
        <dbReference type="Pfam" id="PF13556"/>
    </source>
</evidence>
<feature type="compositionally biased region" description="Basic and acidic residues" evidence="1">
    <location>
        <begin position="1"/>
        <end position="10"/>
    </location>
</feature>
<dbReference type="EMBL" id="JBBNOP010000001">
    <property type="protein sequence ID" value="MEQ3361782.1"/>
    <property type="molecule type" value="Genomic_DNA"/>
</dbReference>
<feature type="region of interest" description="Disordered" evidence="1">
    <location>
        <begin position="1"/>
        <end position="20"/>
    </location>
</feature>
<comment type="caution">
    <text evidence="3">The sequence shown here is derived from an EMBL/GenBank/DDBJ whole genome shotgun (WGS) entry which is preliminary data.</text>
</comment>
<organism evidence="3 4">
    <name type="scientific">Raoultibacter massiliensis</name>
    <dbReference type="NCBI Taxonomy" id="1852371"/>
    <lineage>
        <taxon>Bacteria</taxon>
        <taxon>Bacillati</taxon>
        <taxon>Actinomycetota</taxon>
        <taxon>Coriobacteriia</taxon>
        <taxon>Eggerthellales</taxon>
        <taxon>Eggerthellaceae</taxon>
        <taxon>Raoultibacter</taxon>
    </lineage>
</organism>